<reference evidence="2" key="1">
    <citation type="journal article" date="2014" name="Int. J. Syst. Evol. Microbiol.">
        <title>Complete genome sequence of Corynebacterium casei LMG S-19264T (=DSM 44701T), isolated from a smear-ripened cheese.</title>
        <authorList>
            <consortium name="US DOE Joint Genome Institute (JGI-PGF)"/>
            <person name="Walter F."/>
            <person name="Albersmeier A."/>
            <person name="Kalinowski J."/>
            <person name="Ruckert C."/>
        </authorList>
    </citation>
    <scope>NUCLEOTIDE SEQUENCE</scope>
    <source>
        <strain evidence="2">JCM 4633</strain>
    </source>
</reference>
<dbReference type="Gene3D" id="3.30.565.10">
    <property type="entry name" value="Histidine kinase-like ATPase, C-terminal domain"/>
    <property type="match status" value="1"/>
</dbReference>
<sequence length="169" mass="18395">MSSVSLCPLSTPASQEPADHLPHPVPLRDPESLAYSYAIPGEPHAAAVARRHVHTALRAHGLNGLEVPALHVVGELVACAALFEPGKILYLTLGWKDDGIRIVLWDPHTNHADPDYSAQCTARRNKMLYVLACVVHECGGSWGIDKPAPMREGTRVWVNIPREGGAWFS</sequence>
<evidence type="ECO:0000256" key="1">
    <source>
        <dbReference type="SAM" id="MobiDB-lite"/>
    </source>
</evidence>
<accession>A0A918WNY8</accession>
<gene>
    <name evidence="2" type="ORF">GCM10010507_50840</name>
</gene>
<dbReference type="InterPro" id="IPR036890">
    <property type="entry name" value="HATPase_C_sf"/>
</dbReference>
<organism evidence="2 3">
    <name type="scientific">Streptomyces cinnamoneus</name>
    <name type="common">Streptoverticillium cinnamoneum</name>
    <dbReference type="NCBI Taxonomy" id="53446"/>
    <lineage>
        <taxon>Bacteria</taxon>
        <taxon>Bacillati</taxon>
        <taxon>Actinomycetota</taxon>
        <taxon>Actinomycetes</taxon>
        <taxon>Kitasatosporales</taxon>
        <taxon>Streptomycetaceae</taxon>
        <taxon>Streptomyces</taxon>
        <taxon>Streptomyces cinnamoneus group</taxon>
    </lineage>
</organism>
<dbReference type="EMBL" id="BMVB01000022">
    <property type="protein sequence ID" value="GHC66844.1"/>
    <property type="molecule type" value="Genomic_DNA"/>
</dbReference>
<evidence type="ECO:0000313" key="2">
    <source>
        <dbReference type="EMBL" id="GHC66844.1"/>
    </source>
</evidence>
<reference evidence="2" key="2">
    <citation type="submission" date="2020-09" db="EMBL/GenBank/DDBJ databases">
        <authorList>
            <person name="Sun Q."/>
            <person name="Ohkuma M."/>
        </authorList>
    </citation>
    <scope>NUCLEOTIDE SEQUENCE</scope>
    <source>
        <strain evidence="2">JCM 4633</strain>
    </source>
</reference>
<name>A0A918WNY8_STRCJ</name>
<proteinExistence type="predicted"/>
<dbReference type="RefSeq" id="WP_190112217.1">
    <property type="nucleotide sequence ID" value="NZ_BMVB01000022.1"/>
</dbReference>
<evidence type="ECO:0000313" key="3">
    <source>
        <dbReference type="Proteomes" id="UP000646244"/>
    </source>
</evidence>
<feature type="region of interest" description="Disordered" evidence="1">
    <location>
        <begin position="1"/>
        <end position="23"/>
    </location>
</feature>
<comment type="caution">
    <text evidence="2">The sequence shown here is derived from an EMBL/GenBank/DDBJ whole genome shotgun (WGS) entry which is preliminary data.</text>
</comment>
<dbReference type="Proteomes" id="UP000646244">
    <property type="component" value="Unassembled WGS sequence"/>
</dbReference>
<evidence type="ECO:0008006" key="4">
    <source>
        <dbReference type="Google" id="ProtNLM"/>
    </source>
</evidence>
<dbReference type="AlphaFoldDB" id="A0A918WNY8"/>
<protein>
    <recommendedName>
        <fullName evidence="4">ATP-binding protein</fullName>
    </recommendedName>
</protein>